<keyword evidence="3" id="KW-1185">Reference proteome</keyword>
<dbReference type="Proteomes" id="UP000198535">
    <property type="component" value="Unassembled WGS sequence"/>
</dbReference>
<dbReference type="Pfam" id="PF07085">
    <property type="entry name" value="DRTGG"/>
    <property type="match status" value="1"/>
</dbReference>
<dbReference type="InterPro" id="IPR028979">
    <property type="entry name" value="Ser_kin/Pase_Hpr-like_N_sf"/>
</dbReference>
<dbReference type="Gene3D" id="3.40.50.300">
    <property type="entry name" value="P-loop containing nucleotide triphosphate hydrolases"/>
    <property type="match status" value="1"/>
</dbReference>
<dbReference type="InterPro" id="IPR010766">
    <property type="entry name" value="DRTGG"/>
</dbReference>
<dbReference type="OrthoDB" id="50320at2157"/>
<dbReference type="PANTHER" id="PTHR43356">
    <property type="entry name" value="PHOSPHATE ACETYLTRANSFERASE"/>
    <property type="match status" value="1"/>
</dbReference>
<name>A0A1I4U8T3_9EURY</name>
<evidence type="ECO:0000259" key="1">
    <source>
        <dbReference type="Pfam" id="PF07085"/>
    </source>
</evidence>
<dbReference type="Gene3D" id="3.40.1390.20">
    <property type="entry name" value="HprK N-terminal domain-like"/>
    <property type="match status" value="1"/>
</dbReference>
<evidence type="ECO:0000313" key="3">
    <source>
        <dbReference type="Proteomes" id="UP000198535"/>
    </source>
</evidence>
<evidence type="ECO:0000313" key="2">
    <source>
        <dbReference type="EMBL" id="SFM85335.1"/>
    </source>
</evidence>
<dbReference type="RefSeq" id="WP_091937666.1">
    <property type="nucleotide sequence ID" value="NZ_FOUJ01000006.1"/>
</dbReference>
<dbReference type="InterPro" id="IPR027417">
    <property type="entry name" value="P-loop_NTPase"/>
</dbReference>
<dbReference type="SUPFAM" id="SSF52540">
    <property type="entry name" value="P-loop containing nucleoside triphosphate hydrolases"/>
    <property type="match status" value="1"/>
</dbReference>
<dbReference type="EMBL" id="FOUJ01000006">
    <property type="protein sequence ID" value="SFM85335.1"/>
    <property type="molecule type" value="Genomic_DNA"/>
</dbReference>
<accession>A0A1I4U8T3</accession>
<protein>
    <recommendedName>
        <fullName evidence="1">DRTGG domain-containing protein</fullName>
    </recommendedName>
</protein>
<reference evidence="3" key="1">
    <citation type="submission" date="2016-10" db="EMBL/GenBank/DDBJ databases">
        <authorList>
            <person name="Varghese N."/>
            <person name="Submissions S."/>
        </authorList>
    </citation>
    <scope>NUCLEOTIDE SEQUENCE [LARGE SCALE GENOMIC DNA]</scope>
    <source>
        <strain evidence="3">Mob M</strain>
    </source>
</reference>
<dbReference type="Pfam" id="PF13500">
    <property type="entry name" value="AAA_26"/>
    <property type="match status" value="1"/>
</dbReference>
<dbReference type="STRING" id="487685.SAMN04488696_2630"/>
<dbReference type="SUPFAM" id="SSF75138">
    <property type="entry name" value="HprK N-terminal domain-like"/>
    <property type="match status" value="1"/>
</dbReference>
<dbReference type="PANTHER" id="PTHR43356:SF2">
    <property type="entry name" value="PHOSPHATE ACETYLTRANSFERASE"/>
    <property type="match status" value="1"/>
</dbReference>
<proteinExistence type="predicted"/>
<gene>
    <name evidence="2" type="ORF">SAMN04488696_2630</name>
</gene>
<dbReference type="AlphaFoldDB" id="A0A1I4U8T3"/>
<organism evidence="2 3">
    <name type="scientific">Methanolobus profundi</name>
    <dbReference type="NCBI Taxonomy" id="487685"/>
    <lineage>
        <taxon>Archaea</taxon>
        <taxon>Methanobacteriati</taxon>
        <taxon>Methanobacteriota</taxon>
        <taxon>Stenosarchaea group</taxon>
        <taxon>Methanomicrobia</taxon>
        <taxon>Methanosarcinales</taxon>
        <taxon>Methanosarcinaceae</taxon>
        <taxon>Methanolobus</taxon>
    </lineage>
</organism>
<sequence>MASILISSSEEFSGKSSICMGLGKIFQENGLKVGYMKPVGNLLIDVHGSLTDEDSEGIKKLLGIEDPAKYITPIHLTDSLIDDALKGVEKDLDERLQEAYSVVSKDKDIIFIEGTGGIGGGSMYGLSDPEIAGKLDTRMLLVTRFDSISAVDRILCDMRIIGNNETLTGLILNEVPLNMADRVNDIVVPFLEKKGIKVFGVIYEDDTLRSVFISEIVEDLHAEVLVAPDKLDQLVEHYLVGAMEVGSAIKYFRRQPNSVVITGGDRADIQMAAIDSRVKCLILTGNMRPSGAVLASAEEAAIPVILVRGDTMNTIERMENLIGHAHIKQQVKLDRVVELLKNHLDIPAIAESIGVEING</sequence>
<feature type="domain" description="DRTGG" evidence="1">
    <location>
        <begin position="215"/>
        <end position="320"/>
    </location>
</feature>
<dbReference type="InterPro" id="IPR050500">
    <property type="entry name" value="Phos_Acetyltrans/Butyryltrans"/>
</dbReference>